<dbReference type="InterPro" id="IPR040256">
    <property type="entry name" value="At4g02000-like"/>
</dbReference>
<comment type="caution">
    <text evidence="3">The sequence shown here is derived from an EMBL/GenBank/DDBJ whole genome shotgun (WGS) entry which is preliminary data.</text>
</comment>
<name>A0ABQ5GLN8_9ASTR</name>
<feature type="compositionally biased region" description="Basic and acidic residues" evidence="1">
    <location>
        <begin position="379"/>
        <end position="402"/>
    </location>
</feature>
<dbReference type="InterPro" id="IPR025558">
    <property type="entry name" value="DUF4283"/>
</dbReference>
<dbReference type="PANTHER" id="PTHR31286">
    <property type="entry name" value="GLYCINE-RICH CELL WALL STRUCTURAL PROTEIN 1.8-LIKE"/>
    <property type="match status" value="1"/>
</dbReference>
<reference evidence="3" key="2">
    <citation type="submission" date="2022-01" db="EMBL/GenBank/DDBJ databases">
        <authorList>
            <person name="Yamashiro T."/>
            <person name="Shiraishi A."/>
            <person name="Satake H."/>
            <person name="Nakayama K."/>
        </authorList>
    </citation>
    <scope>NUCLEOTIDE SEQUENCE</scope>
</reference>
<dbReference type="SUPFAM" id="SSF56219">
    <property type="entry name" value="DNase I-like"/>
    <property type="match status" value="1"/>
</dbReference>
<dbReference type="Pfam" id="PF14111">
    <property type="entry name" value="DUF4283"/>
    <property type="match status" value="1"/>
</dbReference>
<feature type="domain" description="DUF4283" evidence="2">
    <location>
        <begin position="182"/>
        <end position="252"/>
    </location>
</feature>
<feature type="region of interest" description="Disordered" evidence="1">
    <location>
        <begin position="379"/>
        <end position="408"/>
    </location>
</feature>
<evidence type="ECO:0000259" key="2">
    <source>
        <dbReference type="Pfam" id="PF14111"/>
    </source>
</evidence>
<proteinExistence type="predicted"/>
<protein>
    <submittedName>
        <fullName evidence="3">Zinc knuckle CX2CX4HX4C containing protein</fullName>
    </submittedName>
</protein>
<feature type="compositionally biased region" description="Polar residues" evidence="1">
    <location>
        <begin position="85"/>
        <end position="94"/>
    </location>
</feature>
<dbReference type="PANTHER" id="PTHR31286:SF180">
    <property type="entry name" value="OS10G0362600 PROTEIN"/>
    <property type="match status" value="1"/>
</dbReference>
<accession>A0ABQ5GLN8</accession>
<keyword evidence="4" id="KW-1185">Reference proteome</keyword>
<dbReference type="InterPro" id="IPR036691">
    <property type="entry name" value="Endo/exonu/phosph_ase_sf"/>
</dbReference>
<evidence type="ECO:0000256" key="1">
    <source>
        <dbReference type="SAM" id="MobiDB-lite"/>
    </source>
</evidence>
<feature type="compositionally biased region" description="Basic and acidic residues" evidence="1">
    <location>
        <begin position="95"/>
        <end position="107"/>
    </location>
</feature>
<organism evidence="3 4">
    <name type="scientific">Tanacetum coccineum</name>
    <dbReference type="NCBI Taxonomy" id="301880"/>
    <lineage>
        <taxon>Eukaryota</taxon>
        <taxon>Viridiplantae</taxon>
        <taxon>Streptophyta</taxon>
        <taxon>Embryophyta</taxon>
        <taxon>Tracheophyta</taxon>
        <taxon>Spermatophyta</taxon>
        <taxon>Magnoliopsida</taxon>
        <taxon>eudicotyledons</taxon>
        <taxon>Gunneridae</taxon>
        <taxon>Pentapetalae</taxon>
        <taxon>asterids</taxon>
        <taxon>campanulids</taxon>
        <taxon>Asterales</taxon>
        <taxon>Asteraceae</taxon>
        <taxon>Asteroideae</taxon>
        <taxon>Anthemideae</taxon>
        <taxon>Anthemidinae</taxon>
        <taxon>Tanacetum</taxon>
    </lineage>
</organism>
<evidence type="ECO:0000313" key="4">
    <source>
        <dbReference type="Proteomes" id="UP001151760"/>
    </source>
</evidence>
<evidence type="ECO:0000313" key="3">
    <source>
        <dbReference type="EMBL" id="GJT76140.1"/>
    </source>
</evidence>
<dbReference type="Proteomes" id="UP001151760">
    <property type="component" value="Unassembled WGS sequence"/>
</dbReference>
<gene>
    <name evidence="3" type="ORF">Tco_1042865</name>
</gene>
<reference evidence="3" key="1">
    <citation type="journal article" date="2022" name="Int. J. Mol. Sci.">
        <title>Draft Genome of Tanacetum Coccineum: Genomic Comparison of Closely Related Tanacetum-Family Plants.</title>
        <authorList>
            <person name="Yamashiro T."/>
            <person name="Shiraishi A."/>
            <person name="Nakayama K."/>
            <person name="Satake H."/>
        </authorList>
    </citation>
    <scope>NUCLEOTIDE SEQUENCE</scope>
</reference>
<feature type="region of interest" description="Disordered" evidence="1">
    <location>
        <begin position="72"/>
        <end position="127"/>
    </location>
</feature>
<feature type="region of interest" description="Disordered" evidence="1">
    <location>
        <begin position="421"/>
        <end position="498"/>
    </location>
</feature>
<feature type="compositionally biased region" description="Basic and acidic residues" evidence="1">
    <location>
        <begin position="478"/>
        <end position="491"/>
    </location>
</feature>
<sequence length="754" mass="85153">MSTNRPKRNIKPNTKFGDYVCSNKNVKSTSSSTVKAEIDKMDVNGGGITEDIDTNVPSECNESSLVELSEYNGGQEVRSGKDTETVNGKCSNEVKQGHSDEEKKDNESMGVNKGINADGNHTKAKVSTGYRGGKSYAGITINNLVEIDKNLVVVPTEMDCNGSEVVIFDEVMVAEGSKRWEGYFMGYSMSVNELRYNLRRMWSRHGFKEIIDFNNWIYFIKFHSDEGLNHVVDNGPWMVSNKPIIVQKWDINMCLDKIEPATVPLWIRMSNVPLEAWTTKGISALASRVGKPMVMDQITGTLCKEGMGRFRFARVLVEVSASKPLPNEIEVVYKNGLNEEICREIVKVVYDWKPSMCNKCCVFGHTSVRCGKKHGEEAAKTVGKDANMESNKDEGTKQRDLNTDNEGFIVVQKKKGKITNEKVLKPNYKPNTQQPKGGSGKQWVMSGKPNSQFAYQPKKNEGVARNLPPDKTNQYGEVKNKSPEGKKEKSPSKKAWSVHGENLSAMKRSANKYSVLELYDENEISELNDIKNREIVEEFINQKRVPTECDMLFWNIDMVAYYKQRKEQESCKGKSSKDEKGRINEEEIDVFNDDSSMAERLNVNEMMGMDRGILSDCWTVNNNRRVFYTIVYAANGAGCSHMTSDMSEFRDCVNNIEMEDISSSAIFYTWTKNLFKVKAGATSGVVKKLDRIIGNEEFIDKFSQADAIFLPYLISDHCPNVLVFPNSLQAKKKAFKFANFVANKEDFIPIVKKY</sequence>
<dbReference type="EMBL" id="BQNB010018598">
    <property type="protein sequence ID" value="GJT76140.1"/>
    <property type="molecule type" value="Genomic_DNA"/>
</dbReference>